<evidence type="ECO:0000256" key="1">
    <source>
        <dbReference type="SAM" id="MobiDB-lite"/>
    </source>
</evidence>
<reference evidence="2" key="1">
    <citation type="submission" date="2019-12" db="EMBL/GenBank/DDBJ databases">
        <title>Genome sequencing and annotation of Brassica cretica.</title>
        <authorList>
            <person name="Studholme D.J."/>
            <person name="Sarris P."/>
        </authorList>
    </citation>
    <scope>NUCLEOTIDE SEQUENCE</scope>
    <source>
        <strain evidence="2">PFS-109/04</strain>
        <tissue evidence="2">Leaf</tissue>
    </source>
</reference>
<accession>A0A8S9RIU8</accession>
<dbReference type="AlphaFoldDB" id="A0A8S9RIU8"/>
<sequence>MAIDASQTTEPHTNKGDLLQASKSSYPMAKNLSDGDILPSGVCTVVRACGLCFLLLGKIAKKLSTLSDVNGDLVMLPSRSAGELLGLLELISSP</sequence>
<dbReference type="EMBL" id="QGKX02000095">
    <property type="protein sequence ID" value="KAF3572297.1"/>
    <property type="molecule type" value="Genomic_DNA"/>
</dbReference>
<comment type="caution">
    <text evidence="2">The sequence shown here is derived from an EMBL/GenBank/DDBJ whole genome shotgun (WGS) entry which is preliminary data.</text>
</comment>
<organism evidence="2 3">
    <name type="scientific">Brassica cretica</name>
    <name type="common">Mustard</name>
    <dbReference type="NCBI Taxonomy" id="69181"/>
    <lineage>
        <taxon>Eukaryota</taxon>
        <taxon>Viridiplantae</taxon>
        <taxon>Streptophyta</taxon>
        <taxon>Embryophyta</taxon>
        <taxon>Tracheophyta</taxon>
        <taxon>Spermatophyta</taxon>
        <taxon>Magnoliopsida</taxon>
        <taxon>eudicotyledons</taxon>
        <taxon>Gunneridae</taxon>
        <taxon>Pentapetalae</taxon>
        <taxon>rosids</taxon>
        <taxon>malvids</taxon>
        <taxon>Brassicales</taxon>
        <taxon>Brassicaceae</taxon>
        <taxon>Brassiceae</taxon>
        <taxon>Brassica</taxon>
    </lineage>
</organism>
<proteinExistence type="predicted"/>
<feature type="region of interest" description="Disordered" evidence="1">
    <location>
        <begin position="1"/>
        <end position="22"/>
    </location>
</feature>
<dbReference type="Proteomes" id="UP000712600">
    <property type="component" value="Unassembled WGS sequence"/>
</dbReference>
<evidence type="ECO:0000313" key="3">
    <source>
        <dbReference type="Proteomes" id="UP000712600"/>
    </source>
</evidence>
<name>A0A8S9RIU8_BRACR</name>
<evidence type="ECO:0000313" key="2">
    <source>
        <dbReference type="EMBL" id="KAF3572297.1"/>
    </source>
</evidence>
<feature type="compositionally biased region" description="Polar residues" evidence="1">
    <location>
        <begin position="1"/>
        <end position="11"/>
    </location>
</feature>
<protein>
    <submittedName>
        <fullName evidence="2">Uncharacterized protein</fullName>
    </submittedName>
</protein>
<gene>
    <name evidence="2" type="ORF">F2Q69_00058109</name>
</gene>